<feature type="region of interest" description="Disordered" evidence="1">
    <location>
        <begin position="2434"/>
        <end position="2461"/>
    </location>
</feature>
<feature type="region of interest" description="Disordered" evidence="1">
    <location>
        <begin position="1684"/>
        <end position="1706"/>
    </location>
</feature>
<dbReference type="InterPro" id="IPR029473">
    <property type="entry name" value="MOR2-PAG1_mid"/>
</dbReference>
<dbReference type="Pfam" id="PF19421">
    <property type="entry name" value="Fry_C"/>
    <property type="match status" value="3"/>
</dbReference>
<feature type="domain" description="Cell morphogenesis protein N-terminal" evidence="3">
    <location>
        <begin position="196"/>
        <end position="460"/>
    </location>
</feature>
<feature type="domain" description="Cell morphogenesis central region" evidence="5">
    <location>
        <begin position="1570"/>
        <end position="1631"/>
    </location>
</feature>
<keyword evidence="8" id="KW-1185">Reference proteome</keyword>
<dbReference type="InterPro" id="IPR025481">
    <property type="entry name" value="Cell_Morphogen_C"/>
</dbReference>
<dbReference type="InterPro" id="IPR025614">
    <property type="entry name" value="Cell_morpho_N"/>
</dbReference>
<feature type="compositionally biased region" description="Low complexity" evidence="1">
    <location>
        <begin position="1870"/>
        <end position="1883"/>
    </location>
</feature>
<keyword evidence="2" id="KW-1133">Transmembrane helix</keyword>
<reference evidence="7" key="2">
    <citation type="submission" date="2025-09" db="UniProtKB">
        <authorList>
            <consortium name="Ensembl"/>
        </authorList>
    </citation>
    <scope>IDENTIFICATION</scope>
</reference>
<feature type="compositionally biased region" description="Basic and acidic residues" evidence="1">
    <location>
        <begin position="1918"/>
        <end position="1927"/>
    </location>
</feature>
<evidence type="ECO:0000256" key="1">
    <source>
        <dbReference type="SAM" id="MobiDB-lite"/>
    </source>
</evidence>
<dbReference type="Pfam" id="PF14222">
    <property type="entry name" value="MOR2-PAG1_N"/>
    <property type="match status" value="2"/>
</dbReference>
<evidence type="ECO:0000259" key="5">
    <source>
        <dbReference type="Pfam" id="PF14228"/>
    </source>
</evidence>
<dbReference type="PANTHER" id="PTHR12295">
    <property type="entry name" value="FURRY-RELATED"/>
    <property type="match status" value="1"/>
</dbReference>
<dbReference type="Pfam" id="PF14225">
    <property type="entry name" value="MOR2-PAG1_C"/>
    <property type="match status" value="1"/>
</dbReference>
<dbReference type="Ensembl" id="ENSCMMT00000030916.1">
    <property type="protein sequence ID" value="ENSCMMP00000028353.1"/>
    <property type="gene ID" value="ENSCMMG00000016410.1"/>
</dbReference>
<dbReference type="Pfam" id="PF14228">
    <property type="entry name" value="MOR2-PAG1_mid"/>
    <property type="match status" value="4"/>
</dbReference>
<feature type="transmembrane region" description="Helical" evidence="2">
    <location>
        <begin position="53"/>
        <end position="77"/>
    </location>
</feature>
<feature type="region of interest" description="Disordered" evidence="1">
    <location>
        <begin position="1942"/>
        <end position="1961"/>
    </location>
</feature>
<protein>
    <submittedName>
        <fullName evidence="7">FRY microtubule binding protein</fullName>
    </submittedName>
</protein>
<organism evidence="7 8">
    <name type="scientific">Cairina moschata</name>
    <name type="common">Muscovy duck</name>
    <dbReference type="NCBI Taxonomy" id="8855"/>
    <lineage>
        <taxon>Eukaryota</taxon>
        <taxon>Metazoa</taxon>
        <taxon>Chordata</taxon>
        <taxon>Craniata</taxon>
        <taxon>Vertebrata</taxon>
        <taxon>Euteleostomi</taxon>
        <taxon>Archelosauria</taxon>
        <taxon>Archosauria</taxon>
        <taxon>Dinosauria</taxon>
        <taxon>Saurischia</taxon>
        <taxon>Theropoda</taxon>
        <taxon>Coelurosauria</taxon>
        <taxon>Aves</taxon>
        <taxon>Neognathae</taxon>
        <taxon>Galloanserae</taxon>
        <taxon>Anseriformes</taxon>
        <taxon>Anatidae</taxon>
        <taxon>Anatinae</taxon>
        <taxon>Cairina</taxon>
    </lineage>
</organism>
<keyword evidence="2" id="KW-0472">Membrane</keyword>
<evidence type="ECO:0000256" key="2">
    <source>
        <dbReference type="SAM" id="Phobius"/>
    </source>
</evidence>
<evidence type="ECO:0000313" key="7">
    <source>
        <dbReference type="Ensembl" id="ENSCMMP00000028353.1"/>
    </source>
</evidence>
<keyword evidence="2" id="KW-0812">Transmembrane</keyword>
<dbReference type="GO" id="GO:0000902">
    <property type="term" value="P:cell morphogenesis"/>
    <property type="evidence" value="ECO:0007669"/>
    <property type="project" value="InterPro"/>
</dbReference>
<feature type="domain" description="Protein furry C-terminal" evidence="6">
    <location>
        <begin position="2514"/>
        <end position="2707"/>
    </location>
</feature>
<evidence type="ECO:0000259" key="4">
    <source>
        <dbReference type="Pfam" id="PF14225"/>
    </source>
</evidence>
<feature type="domain" description="Protein furry C-terminal" evidence="6">
    <location>
        <begin position="2752"/>
        <end position="2838"/>
    </location>
</feature>
<feature type="region of interest" description="Disordered" evidence="1">
    <location>
        <begin position="1870"/>
        <end position="1930"/>
    </location>
</feature>
<dbReference type="GO" id="GO:0030427">
    <property type="term" value="C:site of polarized growth"/>
    <property type="evidence" value="ECO:0007669"/>
    <property type="project" value="TreeGrafter"/>
</dbReference>
<evidence type="ECO:0000259" key="6">
    <source>
        <dbReference type="Pfam" id="PF19421"/>
    </source>
</evidence>
<feature type="compositionally biased region" description="Low complexity" evidence="1">
    <location>
        <begin position="2296"/>
        <end position="2307"/>
    </location>
</feature>
<feature type="region of interest" description="Disordered" evidence="1">
    <location>
        <begin position="2278"/>
        <end position="2307"/>
    </location>
</feature>
<feature type="domain" description="Cell morphogenesis central region" evidence="5">
    <location>
        <begin position="1179"/>
        <end position="1339"/>
    </location>
</feature>
<dbReference type="GO" id="GO:0005938">
    <property type="term" value="C:cell cortex"/>
    <property type="evidence" value="ECO:0007669"/>
    <property type="project" value="TreeGrafter"/>
</dbReference>
<feature type="compositionally biased region" description="Low complexity" evidence="1">
    <location>
        <begin position="1946"/>
        <end position="1961"/>
    </location>
</feature>
<reference evidence="7" key="1">
    <citation type="submission" date="2025-08" db="UniProtKB">
        <authorList>
            <consortium name="Ensembl"/>
        </authorList>
    </citation>
    <scope>IDENTIFICATION</scope>
</reference>
<feature type="domain" description="Cell morphogenesis central region" evidence="5">
    <location>
        <begin position="1384"/>
        <end position="1470"/>
    </location>
</feature>
<feature type="domain" description="Protein furry C-terminal" evidence="6">
    <location>
        <begin position="2250"/>
        <end position="2472"/>
    </location>
</feature>
<feature type="domain" description="Cell morphogenesis protein C-terminal" evidence="4">
    <location>
        <begin position="1973"/>
        <end position="2225"/>
    </location>
</feature>
<sequence>MLFQELGVSRSYPVKKRGLTVQCIVLHKTLSLISSASLYYVNFTSNFKMEILFMYSMFLILINSFQLCFASVVSHWVNQKTMLPISVDPDSKPGEYVLKSLFVNFTTQAERKIRIIMAEPLEKPLTKSLQRGEDPQFDQVISSMSSLSEYCLPSILRTLFDWYKRQNGIEDESHEYRPRTSTKSKSDEQQRDYLMERRDLAIDFIFSLVLIEVLKQIPLHPVIDSLVHDVINLAFKHFKYKEGYLGPNTGNMHIVADLYAEVIGVLAQAKFPAVKKKFMAELKELRHKEQSPYIVQSIISLIMGMKFFRIKMYPVEDFEASLQFMQECAHYFLEVKDKDIKHALAGLFVEILVPVAAAVKNEVNVPCLRNFVESLYDTTLELSSRKKHSLALYPLVTCLLCVSQKQFFLNRWHIFLNNCLSNLKNKDPKMARVALESLYRLLWVYMIRIKCESNTATQSAIITAERLDFAMKEIIFDFLCVGKPAKAFSLNPERMNIGLRAFLVIADSLQQKDGEPPMPVTGAVLPSGNTLRVKKTYLSKTLTEEEAKMIGMSLYYSQVRKAVDNILRHLDKEVGRCMMLTNIQMLNKEPEDMITGERKPKIDLFRTCVAAIPRLLPDGMSKLELIDLLARLSIHMDDELRHIAQNSLQGLLVDFVDWREDVLFGFTNFLLREVNDMHHTLLDTSLKLLLQLLTQWKLVIHTPGKASEQLIPNGSSHRIQSERSPYSNVLHAVEGFALVLLCSFQVATRKLAVLILREIRALFLALGQAEDDDRPMIDVMDQLSSSILDSFIHVAVSDSTTIPLTHSVDLQWLVEWNAVLVNSHYDVKSPSHVWIFAQSVKDPWVLCLFSFLRQENLPKHCPTALSYAWPYAFTRLQLIMPLVDPNIPVNAKKTSTASSGDNYVTLWRNYLILCFGVAKPSIMSPGHLRASTPEIMATTPDGTVNYDNKAIGTPSVGVLLKQLVPLMRLESIEITESLVLGFGRTNSLNKKRRERRDLLRLQLLRIFELLADAGVISDSTNGALERDTLALGALFLEYVDLTRMLLEAENDKEVEILKDMRAHFSAMIANLIQCVPVHHRRFLFPQQSLRHHLFILFSQWAGPFSIMFTPLDRYSDRNHQITRYQYCALKAMSAVLCCGPVFDNVGLSPDGYLYKWLDNILACQDLRVHQLGCEVVVLLLELNPDQINLFNWAIDRCYTGSYQLASGCFKAIATVCGNRNYPFDIVTLLNLVLFKASDTNREIYEISMQLMQILESKLFVYSKKVAEQRPGSILYGTHGPLPPLYSVSLALLSYELARMYPELTLPLFSEVSQRFPTTHPNGRQIMLTYLLPWLHNIELVDNRLLLPGSSPTTPEDELKDKDGEIAVTSGLKGNGWGSPEATSLVLNNLMYMTAKYGDEIPGPEMENVWNALANNEKWSNNLRITLQFLISLCGVSSDTILLPYIKKVAIYLCRNNTIQTMEELLFELQQTDPVNPIVQHCDNPPFYRFAASNKASAAASAHTRLESRYSNSSGGSYDDDKNDPVSPYTSWLLNIVETKQPHPLPMPYNGGCWAPLVDYLPETITPRGPLHRCNIAVIFMTEMVVDHSVREDWALHLPLLLHALFLGLDHYRPEVFEHSKKLLLHLLIALSCNSNYQAIASVLLQTREMNETKTLTIQPAYLPEYLYTGGFDFLREYQSSPVPDSGLSSSSTSSSISLGGSSGNLPQITQEVEDMDTAAETDEKANKLIEFLTTRAFGPLWCHEDITPKNQNTKSAEQLTNFLRHVVSVFKDSKSGFHLEQHLSEVALQTALSSSSRHYAGRSFQIFRALKQPLSAHALSDLLSRLVEVIGEHGDEIQGYVMEALLTLEAAVDNLSDCLKNSDLLTVLSRSSSPDLTSSTKLTANRKSTGQLNVNPASGNTATAERSRHQRSFSVPKKFGDVDKCSDPPRSATLDRIQACTQQGLSSKTRSSSSLKDSLTDPSHINNPTNLLATIFWVAVALMESDFEFEYLMALRLLNKLLAHLPLDKAENREKLEKLQGQLKWADFSGLQQLLLKGFTSLTTTDLTLQLFSLLTPVSRISMVDSSQAIGFPLNVLCLLPHLIQHFDSPNQFCKDVAERIAQVCLEEKNPKLSNLAHVMTLYKTHSYTRDCATWVNVVCRYLHEAFADITLSMVTYLAELLEKGLPSMQQSLLQMIYSLLSYMDLSAIPVKQFNVEVLKTIEKYVQSIHWREALNILKLVVSRSASLVLPSYQHSDLSKMEIHRVWNSASKELPGKTLEFHFDISETPIIGRRYDELQSSSGRDGKPRAMAVTRSTSSTSSGSNSNVLVPVSWKRPQYSQKRTKEKLVHVLSLCGQEVGLSKNPSVIFSSCGDLDLIEHQTSLVSSEDGAREQENMDDSNSEQQFRVFRDFDFLDVELEDGEGESMDNFNWGVRRRSLDSLDKCDMQLLEESQLSGSTPSLNKMNREDSDESSEEEDLTTSQILENSDLVSYAVIGPVITSLNYSVFYLTPSHSFPFITVYFLFSFSFGDVDRNASPPPSPFFSAILAAFQPAACDDAEEAWRSHINQLMCDSDGSCAVYTFHVFSSLFKNIQKRFCFLTCDAASYLGDNLRGIGSKFVRSSQMLTSCSECPTLFVDAETLLSCGLLEKLKFSVLELQEYLDTYNNRKEATLSVCWILPFSCFCMHQLELCQRLYKLHFQLLLLFQSYCKLIGQVHEVSSMPEVCTLLTFIELFWLVNMCMSILLLEISITWFRSVLIPHNDAPILFLFGCRILWPNDIFGSSSDDEVQTLLNIYFRHQTLGQTGTYALVGSNQSLTEICTKLMELNIEIRDMIRRAQSYRVINTFLPDSSVSGTSL</sequence>
<feature type="compositionally biased region" description="Acidic residues" evidence="1">
    <location>
        <begin position="2449"/>
        <end position="2459"/>
    </location>
</feature>
<dbReference type="Proteomes" id="UP000694556">
    <property type="component" value="Unassembled WGS sequence"/>
</dbReference>
<accession>A0A8C3D2I6</accession>
<feature type="compositionally biased region" description="Polar residues" evidence="1">
    <location>
        <begin position="2434"/>
        <end position="2444"/>
    </location>
</feature>
<name>A0A8C3D2I6_CAIMO</name>
<feature type="compositionally biased region" description="Polar residues" evidence="1">
    <location>
        <begin position="1885"/>
        <end position="1904"/>
    </location>
</feature>
<dbReference type="PANTHER" id="PTHR12295:SF29">
    <property type="entry name" value="PROTEIN FURRY HOMOLOG"/>
    <property type="match status" value="1"/>
</dbReference>
<feature type="domain" description="Cell morphogenesis central region" evidence="5">
    <location>
        <begin position="1719"/>
        <end position="1831"/>
    </location>
</feature>
<feature type="domain" description="Cell morphogenesis protein N-terminal" evidence="3">
    <location>
        <begin position="461"/>
        <end position="697"/>
    </location>
</feature>
<dbReference type="GO" id="GO:0031175">
    <property type="term" value="P:neuron projection development"/>
    <property type="evidence" value="ECO:0007669"/>
    <property type="project" value="TreeGrafter"/>
</dbReference>
<evidence type="ECO:0000313" key="8">
    <source>
        <dbReference type="Proteomes" id="UP000694556"/>
    </source>
</evidence>
<proteinExistence type="predicted"/>
<dbReference type="InterPro" id="IPR045842">
    <property type="entry name" value="Fry_C"/>
</dbReference>
<dbReference type="InterPro" id="IPR039867">
    <property type="entry name" value="Furry/Tao3/Mor2"/>
</dbReference>
<evidence type="ECO:0000259" key="3">
    <source>
        <dbReference type="Pfam" id="PF14222"/>
    </source>
</evidence>